<evidence type="ECO:0008006" key="3">
    <source>
        <dbReference type="Google" id="ProtNLM"/>
    </source>
</evidence>
<dbReference type="OrthoDB" id="5242510at2"/>
<dbReference type="Proteomes" id="UP000032680">
    <property type="component" value="Unassembled WGS sequence"/>
</dbReference>
<comment type="caution">
    <text evidence="1">The sequence shown here is derived from an EMBL/GenBank/DDBJ whole genome shotgun (WGS) entry which is preliminary data.</text>
</comment>
<dbReference type="RefSeq" id="WP_052945143.1">
    <property type="nucleotide sequence ID" value="NZ_BANB01000160.1"/>
</dbReference>
<accession>A0A0D6P6D4</accession>
<dbReference type="EMBL" id="BANB01000160">
    <property type="protein sequence ID" value="GAN76758.1"/>
    <property type="molecule type" value="Genomic_DNA"/>
</dbReference>
<evidence type="ECO:0000313" key="2">
    <source>
        <dbReference type="Proteomes" id="UP000032680"/>
    </source>
</evidence>
<protein>
    <recommendedName>
        <fullName evidence="3">DUF3445 domain-containing protein</fullName>
    </recommendedName>
</protein>
<evidence type="ECO:0000313" key="1">
    <source>
        <dbReference type="EMBL" id="GAN76758.1"/>
    </source>
</evidence>
<reference evidence="1 2" key="1">
    <citation type="submission" date="2012-11" db="EMBL/GenBank/DDBJ databases">
        <title>Whole genome sequence of Acidisphaera rubrifaciens HS-AP3.</title>
        <authorList>
            <person name="Azuma Y."/>
            <person name="Higashiura N."/>
            <person name="Hirakawa H."/>
            <person name="Matsushita K."/>
        </authorList>
    </citation>
    <scope>NUCLEOTIDE SEQUENCE [LARGE SCALE GENOMIC DNA]</scope>
    <source>
        <strain evidence="1 2">HS-AP3</strain>
    </source>
</reference>
<organism evidence="1 2">
    <name type="scientific">Acidisphaera rubrifaciens HS-AP3</name>
    <dbReference type="NCBI Taxonomy" id="1231350"/>
    <lineage>
        <taxon>Bacteria</taxon>
        <taxon>Pseudomonadati</taxon>
        <taxon>Pseudomonadota</taxon>
        <taxon>Alphaproteobacteria</taxon>
        <taxon>Acetobacterales</taxon>
        <taxon>Acetobacteraceae</taxon>
        <taxon>Acidisphaera</taxon>
    </lineage>
</organism>
<name>A0A0D6P6D4_9PROT</name>
<dbReference type="InterPro" id="IPR021848">
    <property type="entry name" value="HODM_asu-like"/>
</dbReference>
<dbReference type="AlphaFoldDB" id="A0A0D6P6D4"/>
<dbReference type="Pfam" id="PF11927">
    <property type="entry name" value="HODM_asu-like"/>
    <property type="match status" value="1"/>
</dbReference>
<proteinExistence type="predicted"/>
<gene>
    <name evidence="1" type="ORF">Asru_0160_08</name>
</gene>
<keyword evidence="2" id="KW-1185">Reference proteome</keyword>
<sequence length="292" mass="31629">MRRRLSPFETAPDPLVMGLRPIVRDETLLPYDTYAAQMPQRLRLLDTRRDEVFASRPGADDAAAEVLQWLGDRLPRLCPATFAPLSAGLHNRVTGETVPLGPDPAHPLLRAGRLVQDDLLLLTPAGRLEAAVLCFPSRWRLADKIGRPLLNIHAPVPGYAAVLAARVNRLFATLAPGRAVLRHNWSVLDDAALFQPEAGQARHFAGDPGRDLVLRTERQTLTRLHTHLLFTIRVRVASLASAVPDRAAAAAMATAVRGLPPGLAAYKGLSGIAGPLLQWLDARAAMPQAGSE</sequence>